<dbReference type="AlphaFoldDB" id="A0A2P6P1Z7"/>
<dbReference type="PANTHER" id="PTHR47481">
    <property type="match status" value="1"/>
</dbReference>
<proteinExistence type="predicted"/>
<keyword evidence="2" id="KW-1185">Reference proteome</keyword>
<dbReference type="EC" id="2.7.7.49" evidence="1"/>
<reference evidence="1 2" key="1">
    <citation type="journal article" date="2018" name="Nat. Genet.">
        <title>The Rosa genome provides new insights in the design of modern roses.</title>
        <authorList>
            <person name="Bendahmane M."/>
        </authorList>
    </citation>
    <scope>NUCLEOTIDE SEQUENCE [LARGE SCALE GENOMIC DNA]</scope>
    <source>
        <strain evidence="2">cv. Old Blush</strain>
    </source>
</reference>
<dbReference type="Pfam" id="PF14223">
    <property type="entry name" value="Retrotran_gag_2"/>
    <property type="match status" value="1"/>
</dbReference>
<evidence type="ECO:0000313" key="2">
    <source>
        <dbReference type="Proteomes" id="UP000238479"/>
    </source>
</evidence>
<sequence length="196" mass="22581">MATSQTPFQIYMLLSMMTRRLNDNNFITWSYQLQTLLEGHDLFGYIDGNTLCPTKYVITDDEGVTGEITATYKEWMKTDKAILSLLIATLSSDTRDYVVGSKTSREAWMRLNDRYATVSRSYVMQLKTDLYTITKGMDFVEKYLMKITRARNQLDALGVRMEDQDIVVVLLNGLPAEFNIIKAIIRARKTQLQCKN</sequence>
<dbReference type="EMBL" id="PDCK01000045">
    <property type="protein sequence ID" value="PRQ15945.1"/>
    <property type="molecule type" value="Genomic_DNA"/>
</dbReference>
<name>A0A2P6P1Z7_ROSCH</name>
<keyword evidence="1" id="KW-0808">Transferase</keyword>
<dbReference type="GO" id="GO:0003964">
    <property type="term" value="F:RNA-directed DNA polymerase activity"/>
    <property type="evidence" value="ECO:0007669"/>
    <property type="project" value="UniProtKB-KW"/>
</dbReference>
<gene>
    <name evidence="1" type="ORF">RchiOBHm_Chr7g0178931</name>
</gene>
<keyword evidence="1" id="KW-0695">RNA-directed DNA polymerase</keyword>
<organism evidence="1 2">
    <name type="scientific">Rosa chinensis</name>
    <name type="common">China rose</name>
    <dbReference type="NCBI Taxonomy" id="74649"/>
    <lineage>
        <taxon>Eukaryota</taxon>
        <taxon>Viridiplantae</taxon>
        <taxon>Streptophyta</taxon>
        <taxon>Embryophyta</taxon>
        <taxon>Tracheophyta</taxon>
        <taxon>Spermatophyta</taxon>
        <taxon>Magnoliopsida</taxon>
        <taxon>eudicotyledons</taxon>
        <taxon>Gunneridae</taxon>
        <taxon>Pentapetalae</taxon>
        <taxon>rosids</taxon>
        <taxon>fabids</taxon>
        <taxon>Rosales</taxon>
        <taxon>Rosaceae</taxon>
        <taxon>Rosoideae</taxon>
        <taxon>Rosoideae incertae sedis</taxon>
        <taxon>Rosa</taxon>
    </lineage>
</organism>
<dbReference type="PANTHER" id="PTHR47481:SF22">
    <property type="entry name" value="RETROTRANSPOSON GAG DOMAIN-CONTAINING PROTEIN"/>
    <property type="match status" value="1"/>
</dbReference>
<dbReference type="Proteomes" id="UP000238479">
    <property type="component" value="Chromosome 7"/>
</dbReference>
<evidence type="ECO:0000313" key="1">
    <source>
        <dbReference type="EMBL" id="PRQ15945.1"/>
    </source>
</evidence>
<keyword evidence="1" id="KW-0548">Nucleotidyltransferase</keyword>
<protein>
    <submittedName>
        <fullName evidence="1">Putative RNA-directed DNA polymerase</fullName>
        <ecNumber evidence="1">2.7.7.49</ecNumber>
    </submittedName>
</protein>
<dbReference type="OMA" id="KINCMIT"/>
<comment type="caution">
    <text evidence="1">The sequence shown here is derived from an EMBL/GenBank/DDBJ whole genome shotgun (WGS) entry which is preliminary data.</text>
</comment>
<accession>A0A2P6P1Z7</accession>
<dbReference type="Gramene" id="PRQ15945">
    <property type="protein sequence ID" value="PRQ15945"/>
    <property type="gene ID" value="RchiOBHm_Chr7g0178931"/>
</dbReference>